<protein>
    <submittedName>
        <fullName evidence="1">Uncharacterized protein</fullName>
    </submittedName>
</protein>
<dbReference type="EMBL" id="MNPL01007685">
    <property type="protein sequence ID" value="OQR74613.1"/>
    <property type="molecule type" value="Genomic_DNA"/>
</dbReference>
<dbReference type="Proteomes" id="UP000192247">
    <property type="component" value="Unassembled WGS sequence"/>
</dbReference>
<keyword evidence="2" id="KW-1185">Reference proteome</keyword>
<comment type="caution">
    <text evidence="1">The sequence shown here is derived from an EMBL/GenBank/DDBJ whole genome shotgun (WGS) entry which is preliminary data.</text>
</comment>
<accession>A0A1V9XMH3</accession>
<feature type="non-terminal residue" evidence="1">
    <location>
        <position position="1"/>
    </location>
</feature>
<gene>
    <name evidence="1" type="ORF">BIW11_03399</name>
</gene>
<dbReference type="AlphaFoldDB" id="A0A1V9XMH3"/>
<evidence type="ECO:0000313" key="2">
    <source>
        <dbReference type="Proteomes" id="UP000192247"/>
    </source>
</evidence>
<proteinExistence type="predicted"/>
<reference evidence="1 2" key="1">
    <citation type="journal article" date="2017" name="Gigascience">
        <title>Draft genome of the honey bee ectoparasitic mite, Tropilaelaps mercedesae, is shaped by the parasitic life history.</title>
        <authorList>
            <person name="Dong X."/>
            <person name="Armstrong S.D."/>
            <person name="Xia D."/>
            <person name="Makepeace B.L."/>
            <person name="Darby A.C."/>
            <person name="Kadowaki T."/>
        </authorList>
    </citation>
    <scope>NUCLEOTIDE SEQUENCE [LARGE SCALE GENOMIC DNA]</scope>
    <source>
        <strain evidence="1">Wuxi-XJTLU</strain>
    </source>
</reference>
<sequence>GSNSIVMSGACSHFPSCIGW</sequence>
<name>A0A1V9XMH3_9ACAR</name>
<dbReference type="InParanoid" id="A0A1V9XMH3"/>
<evidence type="ECO:0000313" key="1">
    <source>
        <dbReference type="EMBL" id="OQR74613.1"/>
    </source>
</evidence>
<organism evidence="1 2">
    <name type="scientific">Tropilaelaps mercedesae</name>
    <dbReference type="NCBI Taxonomy" id="418985"/>
    <lineage>
        <taxon>Eukaryota</taxon>
        <taxon>Metazoa</taxon>
        <taxon>Ecdysozoa</taxon>
        <taxon>Arthropoda</taxon>
        <taxon>Chelicerata</taxon>
        <taxon>Arachnida</taxon>
        <taxon>Acari</taxon>
        <taxon>Parasitiformes</taxon>
        <taxon>Mesostigmata</taxon>
        <taxon>Gamasina</taxon>
        <taxon>Dermanyssoidea</taxon>
        <taxon>Laelapidae</taxon>
        <taxon>Tropilaelaps</taxon>
    </lineage>
</organism>